<dbReference type="Pfam" id="PF12099">
    <property type="entry name" value="DUF3575"/>
    <property type="match status" value="1"/>
</dbReference>
<organism evidence="1 2">
    <name type="scientific">Candidatus Merdimorpha stercoravium</name>
    <dbReference type="NCBI Taxonomy" id="2840863"/>
    <lineage>
        <taxon>Bacteria</taxon>
        <taxon>Pseudomonadati</taxon>
        <taxon>Bacteroidota</taxon>
        <taxon>Flavobacteriia</taxon>
        <taxon>Flavobacteriales</taxon>
        <taxon>Candidatus Merdimorpha</taxon>
    </lineage>
</organism>
<evidence type="ECO:0000313" key="1">
    <source>
        <dbReference type="EMBL" id="HIT98421.1"/>
    </source>
</evidence>
<dbReference type="InterPro" id="IPR021958">
    <property type="entry name" value="DUF3575"/>
</dbReference>
<dbReference type="AlphaFoldDB" id="A0A9D1KT33"/>
<dbReference type="Proteomes" id="UP000824161">
    <property type="component" value="Unassembled WGS sequence"/>
</dbReference>
<reference evidence="1" key="1">
    <citation type="submission" date="2020-10" db="EMBL/GenBank/DDBJ databases">
        <authorList>
            <person name="Gilroy R."/>
        </authorList>
    </citation>
    <scope>NUCLEOTIDE SEQUENCE</scope>
    <source>
        <strain evidence="1">1383</strain>
    </source>
</reference>
<evidence type="ECO:0000313" key="2">
    <source>
        <dbReference type="Proteomes" id="UP000824161"/>
    </source>
</evidence>
<protein>
    <submittedName>
        <fullName evidence="1">DUF3575 domain-containing protein</fullName>
    </submittedName>
</protein>
<accession>A0A9D1KT33</accession>
<reference evidence="1" key="2">
    <citation type="journal article" date="2021" name="PeerJ">
        <title>Extensive microbial diversity within the chicken gut microbiome revealed by metagenomics and culture.</title>
        <authorList>
            <person name="Gilroy R."/>
            <person name="Ravi A."/>
            <person name="Getino M."/>
            <person name="Pursley I."/>
            <person name="Horton D.L."/>
            <person name="Alikhan N.F."/>
            <person name="Baker D."/>
            <person name="Gharbi K."/>
            <person name="Hall N."/>
            <person name="Watson M."/>
            <person name="Adriaenssens E.M."/>
            <person name="Foster-Nyarko E."/>
            <person name="Jarju S."/>
            <person name="Secka A."/>
            <person name="Antonio M."/>
            <person name="Oren A."/>
            <person name="Chaudhuri R.R."/>
            <person name="La Ragione R."/>
            <person name="Hildebrand F."/>
            <person name="Pallen M.J."/>
        </authorList>
    </citation>
    <scope>NUCLEOTIDE SEQUENCE</scope>
    <source>
        <strain evidence="1">1383</strain>
    </source>
</reference>
<sequence length="225" mass="25889">MKSTNRFLLAAVWVLLFFAPRAYGQTEVKLNGVYALGGVIDLSVEVPISSRLSLASEFLYSPWESVKLGGHSRPEKFGYVLGELRWYFKKTDRDHHRGWWVSGDAGALVMMKMSRPYYFERGKFIHWANKYERGTGFLIGPSVGYKWILGEHFTLDAYVGGLFVVGWYNGYFLYDVYGPGGEIVHRKDEIIMKPHRPNQPEIDDPWNGSSNWIPRFGVNVAYKFL</sequence>
<proteinExistence type="predicted"/>
<gene>
    <name evidence="1" type="ORF">IAC44_06245</name>
</gene>
<name>A0A9D1KT33_9FLAO</name>
<dbReference type="EMBL" id="DVLY01000151">
    <property type="protein sequence ID" value="HIT98421.1"/>
    <property type="molecule type" value="Genomic_DNA"/>
</dbReference>
<comment type="caution">
    <text evidence="1">The sequence shown here is derived from an EMBL/GenBank/DDBJ whole genome shotgun (WGS) entry which is preliminary data.</text>
</comment>